<evidence type="ECO:0000259" key="8">
    <source>
        <dbReference type="PROSITE" id="PS51007"/>
    </source>
</evidence>
<keyword evidence="7" id="KW-0732">Signal</keyword>
<keyword evidence="1" id="KW-0813">Transport</keyword>
<dbReference type="RefSeq" id="WP_009725220.1">
    <property type="nucleotide sequence ID" value="NZ_APHR01000004.1"/>
</dbReference>
<dbReference type="Pfam" id="PF00034">
    <property type="entry name" value="Cytochrom_C"/>
    <property type="match status" value="1"/>
</dbReference>
<dbReference type="EMBL" id="APHR01000004">
    <property type="protein sequence ID" value="EMR14214.1"/>
    <property type="molecule type" value="Genomic_DNA"/>
</dbReference>
<feature type="domain" description="Cytochrome c" evidence="8">
    <location>
        <begin position="24"/>
        <end position="105"/>
    </location>
</feature>
<dbReference type="InterPro" id="IPR009056">
    <property type="entry name" value="Cyt_c-like_dom"/>
</dbReference>
<dbReference type="AlphaFoldDB" id="M7PUT1"/>
<evidence type="ECO:0000313" key="9">
    <source>
        <dbReference type="EMBL" id="EMR14214.1"/>
    </source>
</evidence>
<evidence type="ECO:0000256" key="2">
    <source>
        <dbReference type="ARBA" id="ARBA00022617"/>
    </source>
</evidence>
<dbReference type="PANTHER" id="PTHR33751:SF9">
    <property type="entry name" value="CYTOCHROME C4"/>
    <property type="match status" value="1"/>
</dbReference>
<feature type="chain" id="PRO_5004083116" evidence="7">
    <location>
        <begin position="23"/>
        <end position="107"/>
    </location>
</feature>
<dbReference type="GO" id="GO:0009055">
    <property type="term" value="F:electron transfer activity"/>
    <property type="evidence" value="ECO:0007669"/>
    <property type="project" value="InterPro"/>
</dbReference>
<dbReference type="Proteomes" id="UP000012019">
    <property type="component" value="Unassembled WGS sequence"/>
</dbReference>
<sequence length="107" mass="11501">MKNMSRIALMTLIGLNAQAVIAEGDISAGKAGSAICATCHGANGIATMPIYPNLAGQNYEYLVSALTAYRDKQRHGQMAMIMQMQASNLSDEDIRNLSAFYSSLKPE</sequence>
<dbReference type="eggNOG" id="COG2863">
    <property type="taxonomic scope" value="Bacteria"/>
</dbReference>
<dbReference type="STRING" id="1286106.MPL1_00762"/>
<evidence type="ECO:0000256" key="7">
    <source>
        <dbReference type="SAM" id="SignalP"/>
    </source>
</evidence>
<dbReference type="Gene3D" id="1.10.760.10">
    <property type="entry name" value="Cytochrome c-like domain"/>
    <property type="match status" value="1"/>
</dbReference>
<evidence type="ECO:0000256" key="1">
    <source>
        <dbReference type="ARBA" id="ARBA00022448"/>
    </source>
</evidence>
<evidence type="ECO:0000256" key="6">
    <source>
        <dbReference type="PROSITE-ProRule" id="PRU00433"/>
    </source>
</evidence>
<keyword evidence="3 6" id="KW-0479">Metal-binding</keyword>
<evidence type="ECO:0000256" key="4">
    <source>
        <dbReference type="ARBA" id="ARBA00022982"/>
    </source>
</evidence>
<keyword evidence="4" id="KW-0249">Electron transport</keyword>
<protein>
    <submittedName>
        <fullName evidence="9">Cytochrome c553</fullName>
    </submittedName>
</protein>
<evidence type="ECO:0000313" key="10">
    <source>
        <dbReference type="Proteomes" id="UP000012019"/>
    </source>
</evidence>
<dbReference type="PANTHER" id="PTHR33751">
    <property type="entry name" value="CBB3-TYPE CYTOCHROME C OXIDASE SUBUNIT FIXP"/>
    <property type="match status" value="1"/>
</dbReference>
<dbReference type="PROSITE" id="PS51007">
    <property type="entry name" value="CYTC"/>
    <property type="match status" value="1"/>
</dbReference>
<dbReference type="SUPFAM" id="SSF46626">
    <property type="entry name" value="Cytochrome c"/>
    <property type="match status" value="1"/>
</dbReference>
<gene>
    <name evidence="9" type="ORF">MPL1_00762</name>
</gene>
<accession>M7PUT1</accession>
<name>M7PUT1_9GAMM</name>
<keyword evidence="10" id="KW-1185">Reference proteome</keyword>
<evidence type="ECO:0000256" key="3">
    <source>
        <dbReference type="ARBA" id="ARBA00022723"/>
    </source>
</evidence>
<evidence type="ECO:0000256" key="5">
    <source>
        <dbReference type="ARBA" id="ARBA00023004"/>
    </source>
</evidence>
<keyword evidence="5 6" id="KW-0408">Iron</keyword>
<dbReference type="InterPro" id="IPR050597">
    <property type="entry name" value="Cytochrome_c_Oxidase_Subunit"/>
</dbReference>
<dbReference type="GO" id="GO:0046872">
    <property type="term" value="F:metal ion binding"/>
    <property type="evidence" value="ECO:0007669"/>
    <property type="project" value="UniProtKB-KW"/>
</dbReference>
<dbReference type="GO" id="GO:0020037">
    <property type="term" value="F:heme binding"/>
    <property type="evidence" value="ECO:0007669"/>
    <property type="project" value="InterPro"/>
</dbReference>
<keyword evidence="2 6" id="KW-0349">Heme</keyword>
<proteinExistence type="predicted"/>
<reference evidence="9 10" key="1">
    <citation type="journal article" date="2013" name="Genome Announc.">
        <title>Draft Genome Sequence of Methylophaga lonarensis MPLT, a Haloalkaliphilic (Non-Methane-Utilizing) Methylotroph.</title>
        <authorList>
            <person name="Shetty S.A."/>
            <person name="Marathe N.P."/>
            <person name="Munot H."/>
            <person name="Antony C.P."/>
            <person name="Dhotre D.P."/>
            <person name="Murrell J.C."/>
            <person name="Shouche Y.S."/>
        </authorList>
    </citation>
    <scope>NUCLEOTIDE SEQUENCE [LARGE SCALE GENOMIC DNA]</scope>
    <source>
        <strain evidence="9 10">MPL</strain>
    </source>
</reference>
<dbReference type="InterPro" id="IPR036909">
    <property type="entry name" value="Cyt_c-like_dom_sf"/>
</dbReference>
<feature type="signal peptide" evidence="7">
    <location>
        <begin position="1"/>
        <end position="22"/>
    </location>
</feature>
<dbReference type="PATRIC" id="fig|1286106.3.peg.152"/>
<comment type="caution">
    <text evidence="9">The sequence shown here is derived from an EMBL/GenBank/DDBJ whole genome shotgun (WGS) entry which is preliminary data.</text>
</comment>
<organism evidence="9 10">
    <name type="scientific">Methylophaga lonarensis MPL</name>
    <dbReference type="NCBI Taxonomy" id="1286106"/>
    <lineage>
        <taxon>Bacteria</taxon>
        <taxon>Pseudomonadati</taxon>
        <taxon>Pseudomonadota</taxon>
        <taxon>Gammaproteobacteria</taxon>
        <taxon>Thiotrichales</taxon>
        <taxon>Piscirickettsiaceae</taxon>
        <taxon>Methylophaga</taxon>
    </lineage>
</organism>